<proteinExistence type="predicted"/>
<organism evidence="1 2">
    <name type="scientific">Pararge aegeria aegeria</name>
    <dbReference type="NCBI Taxonomy" id="348720"/>
    <lineage>
        <taxon>Eukaryota</taxon>
        <taxon>Metazoa</taxon>
        <taxon>Ecdysozoa</taxon>
        <taxon>Arthropoda</taxon>
        <taxon>Hexapoda</taxon>
        <taxon>Insecta</taxon>
        <taxon>Pterygota</taxon>
        <taxon>Neoptera</taxon>
        <taxon>Endopterygota</taxon>
        <taxon>Lepidoptera</taxon>
        <taxon>Glossata</taxon>
        <taxon>Ditrysia</taxon>
        <taxon>Papilionoidea</taxon>
        <taxon>Nymphalidae</taxon>
        <taxon>Satyrinae</taxon>
        <taxon>Satyrini</taxon>
        <taxon>Parargina</taxon>
        <taxon>Pararge</taxon>
    </lineage>
</organism>
<dbReference type="EMBL" id="CAKXAJ010020718">
    <property type="protein sequence ID" value="CAH2224367.1"/>
    <property type="molecule type" value="Genomic_DNA"/>
</dbReference>
<evidence type="ECO:0000313" key="2">
    <source>
        <dbReference type="Proteomes" id="UP000838756"/>
    </source>
</evidence>
<evidence type="ECO:0000313" key="1">
    <source>
        <dbReference type="EMBL" id="CAH2224367.1"/>
    </source>
</evidence>
<sequence length="158" mass="18894">MVTYEINNINVNTIWNKFEQKFKEAKASLGISKGQFRNIKDPAWWNEEVRNAVSIKKKHFKVWQGSGPEEDQKEYIRVKKEAKRKVALSMAEQNKIFYSRLENAQNDIDIFKIAKQRNRATVDIKINKYIKDEFGHLLTSNSSINKRWYQYYRELLNE</sequence>
<name>A0A8S4QYE8_9NEOP</name>
<comment type="caution">
    <text evidence="1">The sequence shown here is derived from an EMBL/GenBank/DDBJ whole genome shotgun (WGS) entry which is preliminary data.</text>
</comment>
<gene>
    <name evidence="1" type="primary">jg20950</name>
    <name evidence="1" type="ORF">PAEG_LOCUS6880</name>
</gene>
<dbReference type="AlphaFoldDB" id="A0A8S4QYE8"/>
<dbReference type="Proteomes" id="UP000838756">
    <property type="component" value="Unassembled WGS sequence"/>
</dbReference>
<reference evidence="1" key="1">
    <citation type="submission" date="2022-03" db="EMBL/GenBank/DDBJ databases">
        <authorList>
            <person name="Lindestad O."/>
        </authorList>
    </citation>
    <scope>NUCLEOTIDE SEQUENCE</scope>
</reference>
<keyword evidence="2" id="KW-1185">Reference proteome</keyword>
<accession>A0A8S4QYE8</accession>
<dbReference type="OrthoDB" id="418748at2759"/>
<protein>
    <submittedName>
        <fullName evidence="1">Jg20950 protein</fullName>
    </submittedName>
</protein>
<feature type="non-terminal residue" evidence="1">
    <location>
        <position position="158"/>
    </location>
</feature>